<feature type="binding site" evidence="5">
    <location>
        <position position="29"/>
    </location>
    <ligand>
        <name>substrate</name>
    </ligand>
</feature>
<evidence type="ECO:0000259" key="7">
    <source>
        <dbReference type="SMART" id="SM00934"/>
    </source>
</evidence>
<dbReference type="EC" id="4.1.1.23" evidence="5"/>
<sequence>MLILALDVLERDVALDVARKCGEYVDFIKVNYPLVLSAGIDVVSELSEIRPVIADFKIADIPYTASLIADIAFRHGVRAVIAHGFAGSDMLRAVRDVADRHGGEVYAVTELSSQGGREFMTRHTLEIVDVAKEVGCDGLIAPATRPERIAEIKKRAENLRVICPGVGAQGGRLEDVLKAGADGIIVGRTIYQSEDPARTAREIRERIDGLMK</sequence>
<dbReference type="Proteomes" id="UP001492541">
    <property type="component" value="Chromosome"/>
</dbReference>
<evidence type="ECO:0000256" key="1">
    <source>
        <dbReference type="ARBA" id="ARBA00004861"/>
    </source>
</evidence>
<organism evidence="8 9">
    <name type="scientific">Geoglobus acetivorans</name>
    <dbReference type="NCBI Taxonomy" id="565033"/>
    <lineage>
        <taxon>Archaea</taxon>
        <taxon>Methanobacteriati</taxon>
        <taxon>Methanobacteriota</taxon>
        <taxon>Archaeoglobi</taxon>
        <taxon>Archaeoglobales</taxon>
        <taxon>Archaeoglobaceae</taxon>
        <taxon>Geoglobus</taxon>
    </lineage>
</organism>
<feature type="binding site" evidence="5">
    <location>
        <position position="187"/>
    </location>
    <ligand>
        <name>substrate</name>
    </ligand>
</feature>
<feature type="binding site" evidence="5">
    <location>
        <position position="7"/>
    </location>
    <ligand>
        <name>substrate</name>
    </ligand>
</feature>
<feature type="binding site" evidence="5">
    <location>
        <position position="188"/>
    </location>
    <ligand>
        <name>substrate</name>
    </ligand>
</feature>
<evidence type="ECO:0000256" key="2">
    <source>
        <dbReference type="ARBA" id="ARBA00022793"/>
    </source>
</evidence>
<keyword evidence="4 5" id="KW-0456">Lyase</keyword>
<dbReference type="PANTHER" id="PTHR32119">
    <property type="entry name" value="OROTIDINE 5'-PHOSPHATE DECARBOXYLASE"/>
    <property type="match status" value="1"/>
</dbReference>
<reference evidence="8 9" key="1">
    <citation type="submission" date="2021-11" db="EMBL/GenBank/DDBJ databases">
        <title>Whole genome of Geoglobus acetivorans.</title>
        <authorList>
            <person name="Liu D."/>
        </authorList>
    </citation>
    <scope>NUCLEOTIDE SEQUENCE [LARGE SCALE GENOMIC DNA]</scope>
    <source>
        <strain evidence="8 9">SBH6</strain>
    </source>
</reference>
<evidence type="ECO:0000256" key="6">
    <source>
        <dbReference type="RuleBase" id="RU000512"/>
    </source>
</evidence>
<dbReference type="InterPro" id="IPR011060">
    <property type="entry name" value="RibuloseP-bd_barrel"/>
</dbReference>
<dbReference type="GO" id="GO:0004590">
    <property type="term" value="F:orotidine-5'-phosphate decarboxylase activity"/>
    <property type="evidence" value="ECO:0007669"/>
    <property type="project" value="UniProtKB-EC"/>
</dbReference>
<dbReference type="NCBIfam" id="TIGR01740">
    <property type="entry name" value="pyrF"/>
    <property type="match status" value="1"/>
</dbReference>
<protein>
    <recommendedName>
        <fullName evidence="5">Orotidine 5'-phosphate decarboxylase</fullName>
        <ecNumber evidence="5">4.1.1.23</ecNumber>
    </recommendedName>
    <alternativeName>
        <fullName evidence="5">OMP decarboxylase</fullName>
        <shortName evidence="5">OMPDCase</shortName>
        <shortName evidence="5">OMPdecase</shortName>
    </alternativeName>
</protein>
<dbReference type="CDD" id="cd04725">
    <property type="entry name" value="OMP_decarboxylase_like"/>
    <property type="match status" value="1"/>
</dbReference>
<dbReference type="RefSeq" id="WP_193807239.1">
    <property type="nucleotide sequence ID" value="NZ_CP087714.1"/>
</dbReference>
<dbReference type="InterPro" id="IPR047595">
    <property type="entry name" value="OMPdecase_arc"/>
</dbReference>
<comment type="function">
    <text evidence="5">Catalyzes the decarboxylation of orotidine 5'-monophosphate (OMP) to uridine 5'-monophosphate (UMP).</text>
</comment>
<keyword evidence="9" id="KW-1185">Reference proteome</keyword>
<keyword evidence="2 5" id="KW-0210">Decarboxylase</keyword>
<dbReference type="NCBIfam" id="NF010386">
    <property type="entry name" value="PRK13813.1"/>
    <property type="match status" value="1"/>
</dbReference>
<dbReference type="SMART" id="SM00934">
    <property type="entry name" value="OMPdecase"/>
    <property type="match status" value="1"/>
</dbReference>
<dbReference type="PROSITE" id="PS00156">
    <property type="entry name" value="OMPDECASE"/>
    <property type="match status" value="1"/>
</dbReference>
<accession>A0ABZ3H200</accession>
<dbReference type="InterPro" id="IPR013785">
    <property type="entry name" value="Aldolase_TIM"/>
</dbReference>
<comment type="catalytic activity">
    <reaction evidence="5 6">
        <text>orotidine 5'-phosphate + H(+) = UMP + CO2</text>
        <dbReference type="Rhea" id="RHEA:11596"/>
        <dbReference type="ChEBI" id="CHEBI:15378"/>
        <dbReference type="ChEBI" id="CHEBI:16526"/>
        <dbReference type="ChEBI" id="CHEBI:57538"/>
        <dbReference type="ChEBI" id="CHEBI:57865"/>
        <dbReference type="EC" id="4.1.1.23"/>
    </reaction>
</comment>
<comment type="similarity">
    <text evidence="5">Belongs to the OMP decarboxylase family. Type 1 subfamily.</text>
</comment>
<keyword evidence="3 5" id="KW-0665">Pyrimidine biosynthesis</keyword>
<feature type="binding site" evidence="5">
    <location>
        <begin position="164"/>
        <end position="174"/>
    </location>
    <ligand>
        <name>substrate</name>
    </ligand>
</feature>
<dbReference type="HAMAP" id="MF_01200_A">
    <property type="entry name" value="OMPdecase_type1_A"/>
    <property type="match status" value="1"/>
</dbReference>
<dbReference type="EMBL" id="CP087714">
    <property type="protein sequence ID" value="XAT63590.1"/>
    <property type="molecule type" value="Genomic_DNA"/>
</dbReference>
<dbReference type="Gene3D" id="3.20.20.70">
    <property type="entry name" value="Aldolase class I"/>
    <property type="match status" value="1"/>
</dbReference>
<evidence type="ECO:0000256" key="3">
    <source>
        <dbReference type="ARBA" id="ARBA00022975"/>
    </source>
</evidence>
<evidence type="ECO:0000256" key="5">
    <source>
        <dbReference type="HAMAP-Rule" id="MF_01200"/>
    </source>
</evidence>
<comment type="subunit">
    <text evidence="5">Homodimer.</text>
</comment>
<proteinExistence type="inferred from homology"/>
<dbReference type="PANTHER" id="PTHR32119:SF2">
    <property type="entry name" value="OROTIDINE 5'-PHOSPHATE DECARBOXYLASE"/>
    <property type="match status" value="1"/>
</dbReference>
<feature type="binding site" evidence="5">
    <location>
        <begin position="55"/>
        <end position="64"/>
    </location>
    <ligand>
        <name>substrate</name>
    </ligand>
</feature>
<feature type="domain" description="Orotidine 5'-phosphate decarboxylase" evidence="7">
    <location>
        <begin position="1"/>
        <end position="203"/>
    </location>
</feature>
<dbReference type="SUPFAM" id="SSF51366">
    <property type="entry name" value="Ribulose-phoshate binding barrel"/>
    <property type="match status" value="1"/>
</dbReference>
<name>A0ABZ3H200_GEOAI</name>
<feature type="binding site" evidence="5">
    <location>
        <position position="112"/>
    </location>
    <ligand>
        <name>substrate</name>
    </ligand>
</feature>
<dbReference type="InterPro" id="IPR001754">
    <property type="entry name" value="OMPdeCOase_dom"/>
</dbReference>
<gene>
    <name evidence="5 8" type="primary">pyrF</name>
    <name evidence="8" type="ORF">LPQ35_10080</name>
</gene>
<dbReference type="GeneID" id="90450045"/>
<dbReference type="Pfam" id="PF00215">
    <property type="entry name" value="OMPdecase"/>
    <property type="match status" value="1"/>
</dbReference>
<dbReference type="InterPro" id="IPR018089">
    <property type="entry name" value="OMPdecase_AS"/>
</dbReference>
<dbReference type="InterPro" id="IPR014732">
    <property type="entry name" value="OMPdecase"/>
</dbReference>
<evidence type="ECO:0000313" key="8">
    <source>
        <dbReference type="EMBL" id="XAT63590.1"/>
    </source>
</evidence>
<comment type="pathway">
    <text evidence="1 5 6">Pyrimidine metabolism; UMP biosynthesis via de novo pathway; UMP from orotate: step 2/2.</text>
</comment>
<evidence type="ECO:0000313" key="9">
    <source>
        <dbReference type="Proteomes" id="UP001492541"/>
    </source>
</evidence>
<evidence type="ECO:0000256" key="4">
    <source>
        <dbReference type="ARBA" id="ARBA00023239"/>
    </source>
</evidence>
<feature type="active site" description="Proton donor" evidence="5">
    <location>
        <position position="57"/>
    </location>
</feature>